<accession>A0A7Y6TTT4</accession>
<feature type="region of interest" description="Disordered" evidence="3">
    <location>
        <begin position="875"/>
        <end position="894"/>
    </location>
</feature>
<dbReference type="RefSeq" id="WP_069728908.1">
    <property type="nucleotide sequence ID" value="NZ_JABWPE010000027.1"/>
</dbReference>
<feature type="region of interest" description="Disordered" evidence="3">
    <location>
        <begin position="823"/>
        <end position="843"/>
    </location>
</feature>
<keyword evidence="4" id="KW-0812">Transmembrane</keyword>
<keyword evidence="4" id="KW-0472">Membrane</keyword>
<dbReference type="EMBL" id="JABWPM010000027">
    <property type="protein sequence ID" value="NUY98523.1"/>
    <property type="molecule type" value="Genomic_DNA"/>
</dbReference>
<sequence length="894" mass="95763">MSDTNLRLQVVLSAVDKITRPFRSARDGSKELSAALKASKDGLKSLNEQAGRIDGFRKTRSQLAVTANNLKAAREEAARLAVQFTETNRPTAQQARLLEQAKNRASQLQQTYNGLRLSVQRQREALNAAGIDTKQLSEAQRRLKTDAQAATGAIERQQAELRKLGERQQKIRDIQARHEKLTDTRNKLAGNGAGMVATGVATGATLMAPVRAYADSENAATQLAASMMGPGAKVLPEYEKINRLAVSLGDKLPGTTADFQNMMTMLRRQGMSAQAILGGLGEATAYLGVQLQMAPTDAAEFAAKLQDATQTSEKDMMALTDIIQKGFYAGVDSGNMLQGFSKIGSAMDIIHQKGLTAAKTFAPLLVMADQASMSGESAGNAYRKIFQATLNNKKIGDANDVLAGTGIKLNFQNKKGQFAGLENLYAQLAKLKKITSDSKRQSVLNTLFGDDAETLQALNIMISKGIEGYRETAAKLDNQATLRERVDASLKTLSNRWDAASGSFTNAMAAIGETVAPVLKQLADWLGNLASALGSFVKQHPQLTAALFKMAAGFAIATVAIGSILLALAAILGPMLVMRMVMNRVGLQAFTSFGLMRKAIGVVGNSVLWLGRLMMANPILAVVGLIAMAAIYIWQNWDTLGPKFAALWDGISSKVSNVWTAIRTYISTKWEEIVADVKALPARFQEAGSQMIDGLLAGISQKWDALKRKLSSLTDYLPDFLKPGNDKPGAPAQAARPRPAQVTADGKVALPPGGFPAFPRMYDTGGHIPSGQFGIVGENGPEIVNGPANITSRRRTAALAASATLAMGMAATPAAARPLHPMSQPAQAYRQEAARPQPVGSVSPVTIHAPITIMQQPGQSAQDVADEVMRRLEAKERQAKARARSSYHDREGLE</sequence>
<comment type="caution">
    <text evidence="6">The sequence shown here is derived from an EMBL/GenBank/DDBJ whole genome shotgun (WGS) entry which is preliminary data.</text>
</comment>
<evidence type="ECO:0000259" key="5">
    <source>
        <dbReference type="Pfam" id="PF10145"/>
    </source>
</evidence>
<dbReference type="PANTHER" id="PTHR37813">
    <property type="entry name" value="FELS-2 PROPHAGE PROTEIN"/>
    <property type="match status" value="1"/>
</dbReference>
<evidence type="ECO:0000256" key="3">
    <source>
        <dbReference type="SAM" id="MobiDB-lite"/>
    </source>
</evidence>
<keyword evidence="2" id="KW-0175">Coiled coil</keyword>
<dbReference type="NCBIfam" id="TIGR01760">
    <property type="entry name" value="tape_meas_TP901"/>
    <property type="match status" value="1"/>
</dbReference>
<dbReference type="Pfam" id="PF10145">
    <property type="entry name" value="PhageMin_Tail"/>
    <property type="match status" value="1"/>
</dbReference>
<organism evidence="6 7">
    <name type="scientific">Pantoea brenneri</name>
    <dbReference type="NCBI Taxonomy" id="472694"/>
    <lineage>
        <taxon>Bacteria</taxon>
        <taxon>Pseudomonadati</taxon>
        <taxon>Pseudomonadota</taxon>
        <taxon>Gammaproteobacteria</taxon>
        <taxon>Enterobacterales</taxon>
        <taxon>Erwiniaceae</taxon>
        <taxon>Pantoea</taxon>
    </lineage>
</organism>
<gene>
    <name evidence="6" type="ORF">HU668_18880</name>
</gene>
<dbReference type="Proteomes" id="UP000566985">
    <property type="component" value="Unassembled WGS sequence"/>
</dbReference>
<dbReference type="AlphaFoldDB" id="A0A7Y6TTT4"/>
<evidence type="ECO:0000313" key="6">
    <source>
        <dbReference type="EMBL" id="NUY98523.1"/>
    </source>
</evidence>
<dbReference type="PANTHER" id="PTHR37813:SF1">
    <property type="entry name" value="FELS-2 PROPHAGE PROTEIN"/>
    <property type="match status" value="1"/>
</dbReference>
<keyword evidence="4" id="KW-1133">Transmembrane helix</keyword>
<dbReference type="GeneID" id="57347230"/>
<dbReference type="InterPro" id="IPR010090">
    <property type="entry name" value="Phage_tape_meas"/>
</dbReference>
<evidence type="ECO:0000313" key="7">
    <source>
        <dbReference type="Proteomes" id="UP000566985"/>
    </source>
</evidence>
<name>A0A7Y6TTT4_9GAMM</name>
<evidence type="ECO:0000256" key="2">
    <source>
        <dbReference type="SAM" id="Coils"/>
    </source>
</evidence>
<evidence type="ECO:0000256" key="1">
    <source>
        <dbReference type="ARBA" id="ARBA00022612"/>
    </source>
</evidence>
<evidence type="ECO:0000256" key="4">
    <source>
        <dbReference type="SAM" id="Phobius"/>
    </source>
</evidence>
<feature type="coiled-coil region" evidence="2">
    <location>
        <begin position="63"/>
        <end position="118"/>
    </location>
</feature>
<feature type="transmembrane region" description="Helical" evidence="4">
    <location>
        <begin position="550"/>
        <end position="577"/>
    </location>
</feature>
<feature type="coiled-coil region" evidence="2">
    <location>
        <begin position="147"/>
        <end position="174"/>
    </location>
</feature>
<protein>
    <submittedName>
        <fullName evidence="6">Phage tail tape measure protein</fullName>
    </submittedName>
</protein>
<proteinExistence type="predicted"/>
<keyword evidence="1" id="KW-1188">Viral release from host cell</keyword>
<reference evidence="6 7" key="1">
    <citation type="submission" date="2020-05" db="EMBL/GenBank/DDBJ databases">
        <title>Whole Genome Sequences of Enterobacteriales Associated with the International Space Station.</title>
        <authorList>
            <person name="Bharadwaj A."/>
            <person name="Daudu R."/>
            <person name="Singh N."/>
            <person name="Wood J."/>
            <person name="Debieu M."/>
            <person name="Mason C."/>
            <person name="Wang C."/>
            <person name="Venkateswaran K."/>
        </authorList>
    </citation>
    <scope>NUCLEOTIDE SEQUENCE [LARGE SCALE GENOMIC DNA]</scope>
    <source>
        <strain evidence="6 7">IF5SW-B1</strain>
    </source>
</reference>
<feature type="transmembrane region" description="Helical" evidence="4">
    <location>
        <begin position="615"/>
        <end position="634"/>
    </location>
</feature>
<feature type="domain" description="Phage tail tape measure protein" evidence="5">
    <location>
        <begin position="244"/>
        <end position="449"/>
    </location>
</feature>